<keyword evidence="10" id="KW-1185">Reference proteome</keyword>
<dbReference type="PANTHER" id="PTHR43133:SF50">
    <property type="entry name" value="ECF RNA POLYMERASE SIGMA FACTOR SIGM"/>
    <property type="match status" value="1"/>
</dbReference>
<dbReference type="InterPro" id="IPR014325">
    <property type="entry name" value="RNA_pol_sigma-E_actinobac"/>
</dbReference>
<dbReference type="AlphaFoldDB" id="A0A840P040"/>
<dbReference type="GO" id="GO:0003677">
    <property type="term" value="F:DNA binding"/>
    <property type="evidence" value="ECO:0007669"/>
    <property type="project" value="UniProtKB-KW"/>
</dbReference>
<name>A0A840P040_9ACTN</name>
<gene>
    <name evidence="9" type="ORF">HNP84_000488</name>
</gene>
<feature type="region of interest" description="Disordered" evidence="6">
    <location>
        <begin position="206"/>
        <end position="240"/>
    </location>
</feature>
<dbReference type="InterPro" id="IPR014284">
    <property type="entry name" value="RNA_pol_sigma-70_dom"/>
</dbReference>
<keyword evidence="4" id="KW-0238">DNA-binding</keyword>
<dbReference type="GO" id="GO:0016987">
    <property type="term" value="F:sigma factor activity"/>
    <property type="evidence" value="ECO:0007669"/>
    <property type="project" value="UniProtKB-KW"/>
</dbReference>
<dbReference type="InterPro" id="IPR013249">
    <property type="entry name" value="RNA_pol_sigma70_r4_t2"/>
</dbReference>
<feature type="domain" description="RNA polymerase sigma factor 70 region 4 type 2" evidence="8">
    <location>
        <begin position="105"/>
        <end position="157"/>
    </location>
</feature>
<evidence type="ECO:0000313" key="9">
    <source>
        <dbReference type="EMBL" id="MBB5130800.1"/>
    </source>
</evidence>
<evidence type="ECO:0000256" key="5">
    <source>
        <dbReference type="ARBA" id="ARBA00023163"/>
    </source>
</evidence>
<feature type="domain" description="RNA polymerase sigma-70 region 2" evidence="7">
    <location>
        <begin position="16"/>
        <end position="80"/>
    </location>
</feature>
<dbReference type="NCBIfam" id="TIGR02983">
    <property type="entry name" value="SigE-fam_strep"/>
    <property type="match status" value="1"/>
</dbReference>
<dbReference type="InterPro" id="IPR013324">
    <property type="entry name" value="RNA_pol_sigma_r3/r4-like"/>
</dbReference>
<dbReference type="InterPro" id="IPR007627">
    <property type="entry name" value="RNA_pol_sigma70_r2"/>
</dbReference>
<accession>A0A840P040</accession>
<evidence type="ECO:0000256" key="1">
    <source>
        <dbReference type="ARBA" id="ARBA00010641"/>
    </source>
</evidence>
<dbReference type="Pfam" id="PF08281">
    <property type="entry name" value="Sigma70_r4_2"/>
    <property type="match status" value="1"/>
</dbReference>
<comment type="caution">
    <text evidence="9">The sequence shown here is derived from an EMBL/GenBank/DDBJ whole genome shotgun (WGS) entry which is preliminary data.</text>
</comment>
<evidence type="ECO:0000256" key="6">
    <source>
        <dbReference type="SAM" id="MobiDB-lite"/>
    </source>
</evidence>
<dbReference type="GO" id="GO:0006352">
    <property type="term" value="P:DNA-templated transcription initiation"/>
    <property type="evidence" value="ECO:0007669"/>
    <property type="project" value="InterPro"/>
</dbReference>
<evidence type="ECO:0000313" key="10">
    <source>
        <dbReference type="Proteomes" id="UP000578449"/>
    </source>
</evidence>
<dbReference type="SUPFAM" id="SSF88659">
    <property type="entry name" value="Sigma3 and sigma4 domains of RNA polymerase sigma factors"/>
    <property type="match status" value="1"/>
</dbReference>
<evidence type="ECO:0000256" key="2">
    <source>
        <dbReference type="ARBA" id="ARBA00023015"/>
    </source>
</evidence>
<dbReference type="EMBL" id="JACHGN010000001">
    <property type="protein sequence ID" value="MBB5130800.1"/>
    <property type="molecule type" value="Genomic_DNA"/>
</dbReference>
<dbReference type="Gene3D" id="1.10.1740.10">
    <property type="match status" value="1"/>
</dbReference>
<feature type="region of interest" description="Disordered" evidence="6">
    <location>
        <begin position="166"/>
        <end position="193"/>
    </location>
</feature>
<comment type="similarity">
    <text evidence="1">Belongs to the sigma-70 factor family. ECF subfamily.</text>
</comment>
<dbReference type="InterPro" id="IPR013325">
    <property type="entry name" value="RNA_pol_sigma_r2"/>
</dbReference>
<dbReference type="NCBIfam" id="TIGR02937">
    <property type="entry name" value="sigma70-ECF"/>
    <property type="match status" value="1"/>
</dbReference>
<dbReference type="SUPFAM" id="SSF88946">
    <property type="entry name" value="Sigma2 domain of RNA polymerase sigma factors"/>
    <property type="match status" value="1"/>
</dbReference>
<sequence>MIAMDLDCDEFRAYVKTRGPALLRTAYQLTGHPADAEDLLQSALAKTYLAWDRIQDRAALDGYVRRAMVNINISWWRRRKLEEYPSEELPEPPAHVAPGNEPIHERLEEALDRLPDRMRAAIVLRYYEDMTEPEIAKTLGISVGTVKSTVSRAMAKLRGDLIVPGPSKPATATIPEQIPPVPEQRTPDESSENVRLAADAAEGVRLATASPEGVRLPAESPEGVRVDADLSGAAAPRVRG</sequence>
<dbReference type="Proteomes" id="UP000578449">
    <property type="component" value="Unassembled WGS sequence"/>
</dbReference>
<keyword evidence="3" id="KW-0731">Sigma factor</keyword>
<evidence type="ECO:0000256" key="3">
    <source>
        <dbReference type="ARBA" id="ARBA00023082"/>
    </source>
</evidence>
<dbReference type="InterPro" id="IPR039425">
    <property type="entry name" value="RNA_pol_sigma-70-like"/>
</dbReference>
<evidence type="ECO:0000259" key="7">
    <source>
        <dbReference type="Pfam" id="PF04542"/>
    </source>
</evidence>
<dbReference type="Gene3D" id="1.10.10.10">
    <property type="entry name" value="Winged helix-like DNA-binding domain superfamily/Winged helix DNA-binding domain"/>
    <property type="match status" value="1"/>
</dbReference>
<dbReference type="Pfam" id="PF04542">
    <property type="entry name" value="Sigma70_r2"/>
    <property type="match status" value="1"/>
</dbReference>
<dbReference type="PANTHER" id="PTHR43133">
    <property type="entry name" value="RNA POLYMERASE ECF-TYPE SIGMA FACTO"/>
    <property type="match status" value="1"/>
</dbReference>
<dbReference type="InterPro" id="IPR036388">
    <property type="entry name" value="WH-like_DNA-bd_sf"/>
</dbReference>
<reference evidence="9 10" key="1">
    <citation type="submission" date="2020-08" db="EMBL/GenBank/DDBJ databases">
        <title>Genomic Encyclopedia of Type Strains, Phase IV (KMG-IV): sequencing the most valuable type-strain genomes for metagenomic binning, comparative biology and taxonomic classification.</title>
        <authorList>
            <person name="Goeker M."/>
        </authorList>
    </citation>
    <scope>NUCLEOTIDE SEQUENCE [LARGE SCALE GENOMIC DNA]</scope>
    <source>
        <strain evidence="9 10">DSM 45615</strain>
    </source>
</reference>
<organism evidence="9 10">
    <name type="scientific">Thermocatellispora tengchongensis</name>
    <dbReference type="NCBI Taxonomy" id="1073253"/>
    <lineage>
        <taxon>Bacteria</taxon>
        <taxon>Bacillati</taxon>
        <taxon>Actinomycetota</taxon>
        <taxon>Actinomycetes</taxon>
        <taxon>Streptosporangiales</taxon>
        <taxon>Streptosporangiaceae</taxon>
        <taxon>Thermocatellispora</taxon>
    </lineage>
</organism>
<keyword evidence="2" id="KW-0805">Transcription regulation</keyword>
<keyword evidence="5" id="KW-0804">Transcription</keyword>
<dbReference type="CDD" id="cd06171">
    <property type="entry name" value="Sigma70_r4"/>
    <property type="match status" value="1"/>
</dbReference>
<proteinExistence type="inferred from homology"/>
<evidence type="ECO:0000259" key="8">
    <source>
        <dbReference type="Pfam" id="PF08281"/>
    </source>
</evidence>
<protein>
    <submittedName>
        <fullName evidence="9">RNA polymerase sigma-70 factor (Sigma-E family)</fullName>
    </submittedName>
</protein>
<evidence type="ECO:0000256" key="4">
    <source>
        <dbReference type="ARBA" id="ARBA00023125"/>
    </source>
</evidence>